<evidence type="ECO:0000313" key="2">
    <source>
        <dbReference type="EMBL" id="VFQ78158.1"/>
    </source>
</evidence>
<dbReference type="EMBL" id="OOIL02001788">
    <property type="protein sequence ID" value="VFQ78158.1"/>
    <property type="molecule type" value="Genomic_DNA"/>
</dbReference>
<protein>
    <submittedName>
        <fullName evidence="2">Uncharacterized protein</fullName>
    </submittedName>
</protein>
<proteinExistence type="predicted"/>
<reference evidence="2 3" key="1">
    <citation type="submission" date="2018-04" db="EMBL/GenBank/DDBJ databases">
        <authorList>
            <person name="Vogel A."/>
        </authorList>
    </citation>
    <scope>NUCLEOTIDE SEQUENCE [LARGE SCALE GENOMIC DNA]</scope>
</reference>
<keyword evidence="1" id="KW-0732">Signal</keyword>
<gene>
    <name evidence="2" type="ORF">CCAM_LOCUS19934</name>
</gene>
<keyword evidence="3" id="KW-1185">Reference proteome</keyword>
<accession>A0A484LQE8</accession>
<dbReference type="AlphaFoldDB" id="A0A484LQE8"/>
<name>A0A484LQE8_9ASTE</name>
<feature type="chain" id="PRO_5019786967" evidence="1">
    <location>
        <begin position="18"/>
        <end position="66"/>
    </location>
</feature>
<sequence>MNCISTAIATSFRAVLGALISGFCVSIGHDADGFEGCWSGFAVVYRAINLFWAVSSNHSEWLINTC</sequence>
<evidence type="ECO:0000256" key="1">
    <source>
        <dbReference type="SAM" id="SignalP"/>
    </source>
</evidence>
<feature type="signal peptide" evidence="1">
    <location>
        <begin position="1"/>
        <end position="17"/>
    </location>
</feature>
<organism evidence="2 3">
    <name type="scientific">Cuscuta campestris</name>
    <dbReference type="NCBI Taxonomy" id="132261"/>
    <lineage>
        <taxon>Eukaryota</taxon>
        <taxon>Viridiplantae</taxon>
        <taxon>Streptophyta</taxon>
        <taxon>Embryophyta</taxon>
        <taxon>Tracheophyta</taxon>
        <taxon>Spermatophyta</taxon>
        <taxon>Magnoliopsida</taxon>
        <taxon>eudicotyledons</taxon>
        <taxon>Gunneridae</taxon>
        <taxon>Pentapetalae</taxon>
        <taxon>asterids</taxon>
        <taxon>lamiids</taxon>
        <taxon>Solanales</taxon>
        <taxon>Convolvulaceae</taxon>
        <taxon>Cuscuteae</taxon>
        <taxon>Cuscuta</taxon>
        <taxon>Cuscuta subgen. Grammica</taxon>
        <taxon>Cuscuta sect. Cleistogrammica</taxon>
    </lineage>
</organism>
<evidence type="ECO:0000313" key="3">
    <source>
        <dbReference type="Proteomes" id="UP000595140"/>
    </source>
</evidence>
<dbReference type="Proteomes" id="UP000595140">
    <property type="component" value="Unassembled WGS sequence"/>
</dbReference>